<gene>
    <name evidence="3" type="ORF">Q9L58_007432</name>
</gene>
<feature type="region of interest" description="Disordered" evidence="1">
    <location>
        <begin position="656"/>
        <end position="685"/>
    </location>
</feature>
<protein>
    <recommendedName>
        <fullName evidence="2">Rho-GAP domain-containing protein</fullName>
    </recommendedName>
</protein>
<feature type="region of interest" description="Disordered" evidence="1">
    <location>
        <begin position="84"/>
        <end position="125"/>
    </location>
</feature>
<dbReference type="SUPFAM" id="SSF48350">
    <property type="entry name" value="GTPase activation domain, GAP"/>
    <property type="match status" value="1"/>
</dbReference>
<proteinExistence type="predicted"/>
<feature type="compositionally biased region" description="Low complexity" evidence="1">
    <location>
        <begin position="656"/>
        <end position="676"/>
    </location>
</feature>
<dbReference type="Gene3D" id="3.40.525.10">
    <property type="entry name" value="CRAL-TRIO lipid binding domain"/>
    <property type="match status" value="1"/>
</dbReference>
<dbReference type="SMART" id="SM00324">
    <property type="entry name" value="RhoGAP"/>
    <property type="match status" value="1"/>
</dbReference>
<feature type="domain" description="Rho-GAP" evidence="2">
    <location>
        <begin position="345"/>
        <end position="544"/>
    </location>
</feature>
<evidence type="ECO:0000313" key="3">
    <source>
        <dbReference type="EMBL" id="KAL0633661.1"/>
    </source>
</evidence>
<dbReference type="InterPro" id="IPR036865">
    <property type="entry name" value="CRAL-TRIO_dom_sf"/>
</dbReference>
<dbReference type="Pfam" id="PF00620">
    <property type="entry name" value="RhoGAP"/>
    <property type="match status" value="1"/>
</dbReference>
<feature type="compositionally biased region" description="Basic and acidic residues" evidence="1">
    <location>
        <begin position="1"/>
        <end position="14"/>
    </location>
</feature>
<evidence type="ECO:0000259" key="2">
    <source>
        <dbReference type="PROSITE" id="PS50238"/>
    </source>
</evidence>
<dbReference type="PANTHER" id="PTHR45808:SF2">
    <property type="entry name" value="RHO GTPASE-ACTIVATING PROTEIN 68F"/>
    <property type="match status" value="1"/>
</dbReference>
<dbReference type="InterPro" id="IPR000198">
    <property type="entry name" value="RhoGAP_dom"/>
</dbReference>
<feature type="region of interest" description="Disordered" evidence="1">
    <location>
        <begin position="566"/>
        <end position="634"/>
    </location>
</feature>
<dbReference type="Gene3D" id="1.10.555.10">
    <property type="entry name" value="Rho GTPase activation protein"/>
    <property type="match status" value="1"/>
</dbReference>
<dbReference type="InterPro" id="IPR008936">
    <property type="entry name" value="Rho_GTPase_activation_prot"/>
</dbReference>
<feature type="compositionally biased region" description="Pro residues" evidence="1">
    <location>
        <begin position="106"/>
        <end position="118"/>
    </location>
</feature>
<dbReference type="Pfam" id="PF13716">
    <property type="entry name" value="CRAL_TRIO_2"/>
    <property type="match status" value="1"/>
</dbReference>
<dbReference type="Proteomes" id="UP001447188">
    <property type="component" value="Unassembled WGS sequence"/>
</dbReference>
<dbReference type="CDD" id="cd00159">
    <property type="entry name" value="RhoGAP"/>
    <property type="match status" value="1"/>
</dbReference>
<dbReference type="InterPro" id="IPR001251">
    <property type="entry name" value="CRAL-TRIO_dom"/>
</dbReference>
<organism evidence="3 4">
    <name type="scientific">Discina gigas</name>
    <dbReference type="NCBI Taxonomy" id="1032678"/>
    <lineage>
        <taxon>Eukaryota</taxon>
        <taxon>Fungi</taxon>
        <taxon>Dikarya</taxon>
        <taxon>Ascomycota</taxon>
        <taxon>Pezizomycotina</taxon>
        <taxon>Pezizomycetes</taxon>
        <taxon>Pezizales</taxon>
        <taxon>Discinaceae</taxon>
        <taxon>Discina</taxon>
    </lineage>
</organism>
<feature type="region of interest" description="Disordered" evidence="1">
    <location>
        <begin position="1"/>
        <end position="31"/>
    </location>
</feature>
<name>A0ABR3GCV2_9PEZI</name>
<accession>A0ABR3GCV2</accession>
<evidence type="ECO:0000313" key="4">
    <source>
        <dbReference type="Proteomes" id="UP001447188"/>
    </source>
</evidence>
<reference evidence="3 4" key="1">
    <citation type="submission" date="2024-02" db="EMBL/GenBank/DDBJ databases">
        <title>Discinaceae phylogenomics.</title>
        <authorList>
            <person name="Dirks A.C."/>
            <person name="James T.Y."/>
        </authorList>
    </citation>
    <scope>NUCLEOTIDE SEQUENCE [LARGE SCALE GENOMIC DNA]</scope>
    <source>
        <strain evidence="3 4">ACD0624</strain>
    </source>
</reference>
<sequence length="866" mass="92640">MASNMDDRYSEDGPVHGSASPPSAARVTFNRFKDSVPGRVSSLQDRVSSLQGSLQGQLSALPDKFPQVADKLQSLQALPDKFQERAQERPANPSDAVMSRNVPSSSSPPAPPTSPPPSMLLKAPLVSDPEYDSGLATLAGKILYRSGVDPESGGPLLILCAASFPDAKAVDYNKLLPYVLSVLPGDEELGPEEDGGGYSVVFFSGGGAMPGIAGGGGGAGGGYRPSWAWTLQAYHLVRALLLSFNFGEEDYPNQSEQLGRAVRKRIRKLWVVHEKAWVRIIFEMLAGVVSVKFRKKVVHLNTLSDLALHLDITTLFIPPAVYFHDRKLSPAITLPSPPPPVFSSPPFHTSTNPPRVGENMPLPKVLVDTYRYLRSSCLSVEGLFRVSPNAVLLDILREAVDREQTIKWDEWGPYTAAGLVKLYYRSLPEPIFPHEYYGRLISLTNETESEEKGEDEIFSKVRSLLESEDKGLPKSSRVLLLKHLLPLLALVAQNSEVNKMTPLNLAVCVAGSLVRSDDMVADAKASSGVRRFLEVAIERIEELAPKLPDRNSSGGSYRSDMEQLGVGIDVKPPTPPTSPPSYSAGKRVQRKMVPGMTASGGTGAVVSRKRIPSGPSVDTQNPADSEELRVPALPQPAILAPPSVVYRRSSVSSLSTTTSATTSAAPSIAPLSTTTSGSERGQGGIVLRRKASLQALVTGDKEEMGTLSKGPSSSLSPHPSPSPSPMTRSLSISSPMPPRIVKRAISSSYLPSSSSLFSTPPPSNSNVAAIANSLSRAQFNPSLNPNNPNNPPVPAAPPMVRARTESIVGNRSRAGTGASMMEGTMPAVGSGVVEELRALYEERAKGVAVLVRGRVIGSVKGRWKEQ</sequence>
<feature type="compositionally biased region" description="Low complexity" evidence="1">
    <location>
        <begin position="707"/>
        <end position="717"/>
    </location>
</feature>
<dbReference type="EMBL" id="JBBBZM010000118">
    <property type="protein sequence ID" value="KAL0633661.1"/>
    <property type="molecule type" value="Genomic_DNA"/>
</dbReference>
<dbReference type="PANTHER" id="PTHR45808">
    <property type="entry name" value="RHO GTPASE-ACTIVATING PROTEIN 68F"/>
    <property type="match status" value="1"/>
</dbReference>
<comment type="caution">
    <text evidence="3">The sequence shown here is derived from an EMBL/GenBank/DDBJ whole genome shotgun (WGS) entry which is preliminary data.</text>
</comment>
<dbReference type="PROSITE" id="PS50238">
    <property type="entry name" value="RHOGAP"/>
    <property type="match status" value="1"/>
</dbReference>
<evidence type="ECO:0000256" key="1">
    <source>
        <dbReference type="SAM" id="MobiDB-lite"/>
    </source>
</evidence>
<keyword evidence="4" id="KW-1185">Reference proteome</keyword>
<feature type="region of interest" description="Disordered" evidence="1">
    <location>
        <begin position="698"/>
        <end position="735"/>
    </location>
</feature>